<keyword evidence="4" id="KW-0378">Hydrolase</keyword>
<keyword evidence="4" id="KW-0645">Protease</keyword>
<dbReference type="GO" id="GO:0008233">
    <property type="term" value="F:peptidase activity"/>
    <property type="evidence" value="ECO:0007669"/>
    <property type="project" value="UniProtKB-KW"/>
</dbReference>
<dbReference type="InterPro" id="IPR038765">
    <property type="entry name" value="Papain-like_cys_pep_sf"/>
</dbReference>
<dbReference type="InterPro" id="IPR025660">
    <property type="entry name" value="Pept_his_AS"/>
</dbReference>
<dbReference type="CDD" id="cd02619">
    <property type="entry name" value="Peptidase_C1"/>
    <property type="match status" value="1"/>
</dbReference>
<proteinExistence type="inferred from homology"/>
<dbReference type="Proteomes" id="UP001519332">
    <property type="component" value="Unassembled WGS sequence"/>
</dbReference>
<dbReference type="SMART" id="SM00645">
    <property type="entry name" value="Pept_C1"/>
    <property type="match status" value="1"/>
</dbReference>
<dbReference type="RefSeq" id="WP_209646527.1">
    <property type="nucleotide sequence ID" value="NZ_JAGINW010000001.1"/>
</dbReference>
<dbReference type="PROSITE" id="PS00639">
    <property type="entry name" value="THIOL_PROTEASE_HIS"/>
    <property type="match status" value="1"/>
</dbReference>
<evidence type="ECO:0000256" key="2">
    <source>
        <dbReference type="SAM" id="MobiDB-lite"/>
    </source>
</evidence>
<dbReference type="Gene3D" id="3.90.70.10">
    <property type="entry name" value="Cysteine proteinases"/>
    <property type="match status" value="1"/>
</dbReference>
<comment type="similarity">
    <text evidence="1">Belongs to the peptidase C1 family.</text>
</comment>
<name>A0ABS4U0S0_9PSEU</name>
<dbReference type="PANTHER" id="PTHR12411">
    <property type="entry name" value="CYSTEINE PROTEASE FAMILY C1-RELATED"/>
    <property type="match status" value="1"/>
</dbReference>
<reference evidence="4 5" key="1">
    <citation type="submission" date="2021-03" db="EMBL/GenBank/DDBJ databases">
        <title>Sequencing the genomes of 1000 actinobacteria strains.</title>
        <authorList>
            <person name="Klenk H.-P."/>
        </authorList>
    </citation>
    <scope>NUCLEOTIDE SEQUENCE [LARGE SCALE GENOMIC DNA]</scope>
    <source>
        <strain evidence="4 5">DSM 46670</strain>
    </source>
</reference>
<sequence length="305" mass="33455">MDTISLPGRSEPSGMGWLPDRPDVRDLTFDSPQVRKVLAASASKSLQALGESSADTATELPASADLREWFSPVEDQRDLGSCTANAACGIVEYFQRRSFGKHVDMSRLFLYKVTRQYLGLTGDTGAYLRSTMGALALFGVPPERFWPYEIAKFEDDPPAFSFAYAQNFQALTYFRLDPPGSTGEQVLATVKSHLAAGVPAMFGFTVYSSISRPKNPGEIPYPARGESVEGGHAIVAVGYDDAKTVKNPVDGKTQTGALLIRNSWGESWGEDGYGWLPFEYVRQGLAEDWWAMTAAEWVETSAFDE</sequence>
<evidence type="ECO:0000313" key="5">
    <source>
        <dbReference type="Proteomes" id="UP001519332"/>
    </source>
</evidence>
<dbReference type="GO" id="GO:0006508">
    <property type="term" value="P:proteolysis"/>
    <property type="evidence" value="ECO:0007669"/>
    <property type="project" value="UniProtKB-KW"/>
</dbReference>
<accession>A0ABS4U0S0</accession>
<dbReference type="SUPFAM" id="SSF54001">
    <property type="entry name" value="Cysteine proteinases"/>
    <property type="match status" value="1"/>
</dbReference>
<dbReference type="InterPro" id="IPR000668">
    <property type="entry name" value="Peptidase_C1A_C"/>
</dbReference>
<evidence type="ECO:0000256" key="1">
    <source>
        <dbReference type="ARBA" id="ARBA00008455"/>
    </source>
</evidence>
<dbReference type="EMBL" id="JAGINW010000001">
    <property type="protein sequence ID" value="MBP2329829.1"/>
    <property type="molecule type" value="Genomic_DNA"/>
</dbReference>
<gene>
    <name evidence="4" type="ORF">JOF56_010214</name>
</gene>
<organism evidence="4 5">
    <name type="scientific">Kibdelosporangium banguiense</name>
    <dbReference type="NCBI Taxonomy" id="1365924"/>
    <lineage>
        <taxon>Bacteria</taxon>
        <taxon>Bacillati</taxon>
        <taxon>Actinomycetota</taxon>
        <taxon>Actinomycetes</taxon>
        <taxon>Pseudonocardiales</taxon>
        <taxon>Pseudonocardiaceae</taxon>
        <taxon>Kibdelosporangium</taxon>
    </lineage>
</organism>
<protein>
    <submittedName>
        <fullName evidence="4">C1A family cysteine protease</fullName>
    </submittedName>
</protein>
<dbReference type="Pfam" id="PF00112">
    <property type="entry name" value="Peptidase_C1"/>
    <property type="match status" value="1"/>
</dbReference>
<evidence type="ECO:0000313" key="4">
    <source>
        <dbReference type="EMBL" id="MBP2329829.1"/>
    </source>
</evidence>
<evidence type="ECO:0000259" key="3">
    <source>
        <dbReference type="SMART" id="SM00645"/>
    </source>
</evidence>
<keyword evidence="5" id="KW-1185">Reference proteome</keyword>
<dbReference type="InterPro" id="IPR013128">
    <property type="entry name" value="Peptidase_C1A"/>
</dbReference>
<feature type="domain" description="Peptidase C1A papain C-terminal" evidence="3">
    <location>
        <begin position="60"/>
        <end position="285"/>
    </location>
</feature>
<feature type="region of interest" description="Disordered" evidence="2">
    <location>
        <begin position="1"/>
        <end position="22"/>
    </location>
</feature>
<comment type="caution">
    <text evidence="4">The sequence shown here is derived from an EMBL/GenBank/DDBJ whole genome shotgun (WGS) entry which is preliminary data.</text>
</comment>